<dbReference type="AlphaFoldDB" id="A0AAJ4RC69"/>
<dbReference type="Proteomes" id="UP000272781">
    <property type="component" value="Unassembled WGS sequence"/>
</dbReference>
<dbReference type="Proteomes" id="UP000298805">
    <property type="component" value="Chromosome"/>
</dbReference>
<keyword evidence="1" id="KW-0175">Coiled coil</keyword>
<feature type="domain" description="DUF3972" evidence="2">
    <location>
        <begin position="9"/>
        <end position="125"/>
    </location>
</feature>
<evidence type="ECO:0000313" key="3">
    <source>
        <dbReference type="EMBL" id="QCI28905.1"/>
    </source>
</evidence>
<evidence type="ECO:0000259" key="2">
    <source>
        <dbReference type="Pfam" id="PF13118"/>
    </source>
</evidence>
<feature type="coiled-coil region" evidence="1">
    <location>
        <begin position="81"/>
        <end position="136"/>
    </location>
</feature>
<name>A0AAJ4RC69_9BACT</name>
<proteinExistence type="predicted"/>
<protein>
    <submittedName>
        <fullName evidence="3">DUF3972 domain-containing protein</fullName>
    </submittedName>
    <submittedName>
        <fullName evidence="4">Uncharacterized protein DUF3972</fullName>
    </submittedName>
</protein>
<dbReference type="RefSeq" id="WP_123352827.1">
    <property type="nucleotide sequence ID" value="NZ_CP027432.2"/>
</dbReference>
<reference evidence="6" key="1">
    <citation type="submission" date="2018-03" db="EMBL/GenBank/DDBJ databases">
        <title>A comparative analysis of the Nautiliaceae.</title>
        <authorList>
            <person name="Grosche A."/>
            <person name="Smedile F."/>
            <person name="Vetriani C."/>
        </authorList>
    </citation>
    <scope>NUCLEOTIDE SEQUENCE [LARGE SCALE GENOMIC DNA]</scope>
    <source>
        <strain evidence="6">TB6</strain>
    </source>
</reference>
<reference evidence="4 5" key="2">
    <citation type="submission" date="2018-11" db="EMBL/GenBank/DDBJ databases">
        <title>Genomic Encyclopedia of Type Strains, Phase IV (KMG-IV): sequencing the most valuable type-strain genomes for metagenomic binning, comparative biology and taxonomic classification.</title>
        <authorList>
            <person name="Goeker M."/>
        </authorList>
    </citation>
    <scope>NUCLEOTIDE SEQUENCE [LARGE SCALE GENOMIC DNA]</scope>
    <source>
        <strain evidence="4 5">DSM 27783</strain>
    </source>
</reference>
<organism evidence="4 5">
    <name type="scientific">Caminibacter pacificus</name>
    <dbReference type="NCBI Taxonomy" id="1424653"/>
    <lineage>
        <taxon>Bacteria</taxon>
        <taxon>Pseudomonadati</taxon>
        <taxon>Campylobacterota</taxon>
        <taxon>Epsilonproteobacteria</taxon>
        <taxon>Nautiliales</taxon>
        <taxon>Nautiliaceae</taxon>
        <taxon>Caminibacter</taxon>
    </lineage>
</organism>
<evidence type="ECO:0000313" key="5">
    <source>
        <dbReference type="Proteomes" id="UP000272781"/>
    </source>
</evidence>
<dbReference type="InterPro" id="IPR025002">
    <property type="entry name" value="DUF3972"/>
</dbReference>
<reference evidence="3" key="3">
    <citation type="submission" date="2019-06" db="EMBL/GenBank/DDBJ databases">
        <title>A comparative analysis of the Nautiliaceae.</title>
        <authorList>
            <person name="Grosche A."/>
            <person name="Smedile F."/>
            <person name="Vetriani C."/>
        </authorList>
    </citation>
    <scope>NUCLEOTIDE SEQUENCE</scope>
    <source>
        <strain evidence="3">TB6</strain>
    </source>
</reference>
<gene>
    <name evidence="3" type="ORF">C6V80_07960</name>
    <name evidence="4" type="ORF">EDC58_1436</name>
</gene>
<sequence>MQTWLSIEEFSKLSGKTRKEIIKLCKEKKLKCKKQEDTIYVEVESMAKALVPLPELQIIEKEQSIAERTIGMLLTLHEKVLMSKDETIETLKEENQFLKESIYAIQEDYENQKKTIERLQKQLEICQEELEFCRRKYKLMWGQVLKKENKED</sequence>
<dbReference type="EMBL" id="CP027432">
    <property type="protein sequence ID" value="QCI28905.1"/>
    <property type="molecule type" value="Genomic_DNA"/>
</dbReference>
<evidence type="ECO:0000313" key="4">
    <source>
        <dbReference type="EMBL" id="ROR39496.1"/>
    </source>
</evidence>
<dbReference type="Pfam" id="PF13118">
    <property type="entry name" value="DUF3972"/>
    <property type="match status" value="1"/>
</dbReference>
<evidence type="ECO:0000313" key="6">
    <source>
        <dbReference type="Proteomes" id="UP000298805"/>
    </source>
</evidence>
<accession>A0AAJ4RC69</accession>
<keyword evidence="6" id="KW-1185">Reference proteome</keyword>
<dbReference type="EMBL" id="RJVK01000003">
    <property type="protein sequence ID" value="ROR39496.1"/>
    <property type="molecule type" value="Genomic_DNA"/>
</dbReference>
<evidence type="ECO:0000256" key="1">
    <source>
        <dbReference type="SAM" id="Coils"/>
    </source>
</evidence>